<dbReference type="RefSeq" id="WP_077854225.1">
    <property type="nucleotide sequence ID" value="NZ_JABTDW010000001.1"/>
</dbReference>
<dbReference type="AlphaFoldDB" id="A0AAE5H6Z7"/>
<dbReference type="EMBL" id="JABTDW010000001">
    <property type="protein sequence ID" value="NSB15958.1"/>
    <property type="molecule type" value="Genomic_DNA"/>
</dbReference>
<proteinExistence type="predicted"/>
<protein>
    <submittedName>
        <fullName evidence="1">GNAT superfamily N-acetyltransferase</fullName>
    </submittedName>
</protein>
<evidence type="ECO:0000313" key="1">
    <source>
        <dbReference type="EMBL" id="NSB15958.1"/>
    </source>
</evidence>
<gene>
    <name evidence="1" type="ORF">BCD95_004217</name>
</gene>
<reference evidence="1" key="1">
    <citation type="submission" date="2020-06" db="EMBL/GenBank/DDBJ databases">
        <title>Genomic insights into acetone-butanol-ethanol (ABE) fermentation by sequencing solventogenic clostridia strains.</title>
        <authorList>
            <person name="Brown S."/>
        </authorList>
    </citation>
    <scope>NUCLEOTIDE SEQUENCE</scope>
    <source>
        <strain evidence="1">DJ123</strain>
    </source>
</reference>
<name>A0AAE5H6Z7_CLOBE</name>
<comment type="caution">
    <text evidence="1">The sequence shown here is derived from an EMBL/GenBank/DDBJ whole genome shotgun (WGS) entry which is preliminary data.</text>
</comment>
<dbReference type="Proteomes" id="UP000822184">
    <property type="component" value="Unassembled WGS sequence"/>
</dbReference>
<organism evidence="1 2">
    <name type="scientific">Clostridium beijerinckii</name>
    <name type="common">Clostridium MP</name>
    <dbReference type="NCBI Taxonomy" id="1520"/>
    <lineage>
        <taxon>Bacteria</taxon>
        <taxon>Bacillati</taxon>
        <taxon>Bacillota</taxon>
        <taxon>Clostridia</taxon>
        <taxon>Eubacteriales</taxon>
        <taxon>Clostridiaceae</taxon>
        <taxon>Clostridium</taxon>
    </lineage>
</organism>
<accession>A0AAE5H6Z7</accession>
<dbReference type="InterPro" id="IPR016181">
    <property type="entry name" value="Acyl_CoA_acyltransferase"/>
</dbReference>
<sequence>MFSMNEIQYEDLCYLKQKYDLEIELFLYEDISNINEVLYKDTPVGVFIFNKYLNGVLIDYFEIFKKERNKQLGRKFILKLIEDVKEDLKYGEKLIIYLTPLPEKIKFWQSCGFSRRPNDNSMLIYEYVSIKR</sequence>
<dbReference type="SUPFAM" id="SSF55729">
    <property type="entry name" value="Acyl-CoA N-acyltransferases (Nat)"/>
    <property type="match status" value="1"/>
</dbReference>
<evidence type="ECO:0000313" key="2">
    <source>
        <dbReference type="Proteomes" id="UP000822184"/>
    </source>
</evidence>
<dbReference type="Gene3D" id="3.40.630.30">
    <property type="match status" value="1"/>
</dbReference>